<dbReference type="Proteomes" id="UP001373714">
    <property type="component" value="Unassembled WGS sequence"/>
</dbReference>
<feature type="binding site" evidence="5">
    <location>
        <position position="323"/>
    </location>
    <ligand>
        <name>S-adenosyl-L-methionine</name>
        <dbReference type="ChEBI" id="CHEBI:59789"/>
    </ligand>
</feature>
<dbReference type="EMBL" id="JAVHNS010000008">
    <property type="protein sequence ID" value="KAK6346433.1"/>
    <property type="molecule type" value="Genomic_DNA"/>
</dbReference>
<dbReference type="SUPFAM" id="SSF53335">
    <property type="entry name" value="S-adenosyl-L-methionine-dependent methyltransferases"/>
    <property type="match status" value="1"/>
</dbReference>
<comment type="similarity">
    <text evidence="5">Belongs to the class I-like SAM-binding methyltransferase superfamily. RsmB/NOP family.</text>
</comment>
<accession>A0AAV9UP81</accession>
<feature type="compositionally biased region" description="Low complexity" evidence="6">
    <location>
        <begin position="374"/>
        <end position="387"/>
    </location>
</feature>
<evidence type="ECO:0000256" key="6">
    <source>
        <dbReference type="SAM" id="MobiDB-lite"/>
    </source>
</evidence>
<dbReference type="GO" id="GO:0005730">
    <property type="term" value="C:nucleolus"/>
    <property type="evidence" value="ECO:0007669"/>
    <property type="project" value="TreeGrafter"/>
</dbReference>
<evidence type="ECO:0000256" key="1">
    <source>
        <dbReference type="ARBA" id="ARBA00022603"/>
    </source>
</evidence>
<protein>
    <recommendedName>
        <fullName evidence="7">SAM-dependent MTase RsmB/NOP-type domain-containing protein</fullName>
    </recommendedName>
</protein>
<evidence type="ECO:0000256" key="4">
    <source>
        <dbReference type="ARBA" id="ARBA00022884"/>
    </source>
</evidence>
<feature type="region of interest" description="Disordered" evidence="6">
    <location>
        <begin position="554"/>
        <end position="607"/>
    </location>
</feature>
<feature type="active site" description="Nucleophile" evidence="5">
    <location>
        <position position="427"/>
    </location>
</feature>
<feature type="domain" description="SAM-dependent MTase RsmB/NOP-type" evidence="7">
    <location>
        <begin position="142"/>
        <end position="512"/>
    </location>
</feature>
<dbReference type="Pfam" id="PF21153">
    <property type="entry name" value="NSUN5_N"/>
    <property type="match status" value="1"/>
</dbReference>
<keyword evidence="1 5" id="KW-0489">Methyltransferase</keyword>
<feature type="binding site" evidence="5">
    <location>
        <begin position="251"/>
        <end position="257"/>
    </location>
    <ligand>
        <name>S-adenosyl-L-methionine</name>
        <dbReference type="ChEBI" id="CHEBI:59789"/>
    </ligand>
</feature>
<gene>
    <name evidence="8" type="ORF">TWF730_010755</name>
</gene>
<dbReference type="Gene3D" id="3.30.70.1170">
    <property type="entry name" value="Sun protein, domain 3"/>
    <property type="match status" value="1"/>
</dbReference>
<organism evidence="8 9">
    <name type="scientific">Orbilia blumenaviensis</name>
    <dbReference type="NCBI Taxonomy" id="1796055"/>
    <lineage>
        <taxon>Eukaryota</taxon>
        <taxon>Fungi</taxon>
        <taxon>Dikarya</taxon>
        <taxon>Ascomycota</taxon>
        <taxon>Pezizomycotina</taxon>
        <taxon>Orbiliomycetes</taxon>
        <taxon>Orbiliales</taxon>
        <taxon>Orbiliaceae</taxon>
        <taxon>Orbilia</taxon>
    </lineage>
</organism>
<keyword evidence="2 5" id="KW-0808">Transferase</keyword>
<dbReference type="Pfam" id="PF21148">
    <property type="entry name" value="NSUN5_fdxn-like"/>
    <property type="match status" value="1"/>
</dbReference>
<evidence type="ECO:0000256" key="3">
    <source>
        <dbReference type="ARBA" id="ARBA00022691"/>
    </source>
</evidence>
<dbReference type="PRINTS" id="PR02008">
    <property type="entry name" value="RCMTFAMILY"/>
</dbReference>
<dbReference type="Gene3D" id="3.40.50.150">
    <property type="entry name" value="Vaccinia Virus protein VP39"/>
    <property type="match status" value="1"/>
</dbReference>
<dbReference type="PANTHER" id="PTHR22807:SF4">
    <property type="entry name" value="28S RRNA (CYTOSINE-C(5))-METHYLTRANSFERASE"/>
    <property type="match status" value="1"/>
</dbReference>
<keyword evidence="3 5" id="KW-0949">S-adenosyl-L-methionine</keyword>
<proteinExistence type="inferred from homology"/>
<comment type="caution">
    <text evidence="8">The sequence shown here is derived from an EMBL/GenBank/DDBJ whole genome shotgun (WGS) entry which is preliminary data.</text>
</comment>
<sequence>MSLYLEAAAILESPQTSSLKAIIYNPSKPFKSPQSKLYALIVETLKFQDILKEVVENSGILKLERKLTPLLSILLTHDLLLAKSGIATSSGPLKDAILRHKARLNAEFTRARLKRGHGDLKSLTDAINAEHIRESEDGVTKTATGLTTFNPRWIRVNTLKTTMEASLSSSPTFNSFQEVSGMSDMFFSDVVRKYYYPKAELLPSIFAIHPSHDITSSELYKSGKIILQSASSCLPAIMLDPPKGSTVVDGCAAPGNKTTHLAALVGDTGKVFAVERDRRRADILEKMVAKAGAEKIVTILKATDFTTITEGHPAWSASYLLLDPSCSGSGILQRIDWDISKLNLPSSDVASGQPSKSSRKRKREDQSQKASMSTATTEEQEGQQVAEEVQDGDTSKERLQSLSDFQVAIILHAFSFPNARRITYSTCSIHAEENEHVVARVLNSKIAKQRGWGVQSREDNPLSTWHRRGLAKELSDLTVTPEERRRIAEGCVRVNRTDSLGGGFFVVCFIRQANNDSLLDGDTGSLGVASVQGNENYLQEGEDRIEVEDQEWNGFSDKHTDETPSAVDTQDDNQLSRKRKKRKSSKDQQIRTEKVNRQFQKNRKGWS</sequence>
<dbReference type="InterPro" id="IPR048889">
    <property type="entry name" value="NSUN5_RCM1_N"/>
</dbReference>
<feature type="binding site" evidence="5">
    <location>
        <position position="304"/>
    </location>
    <ligand>
        <name>S-adenosyl-L-methionine</name>
        <dbReference type="ChEBI" id="CHEBI:59789"/>
    </ligand>
</feature>
<dbReference type="GO" id="GO:0003723">
    <property type="term" value="F:RNA binding"/>
    <property type="evidence" value="ECO:0007669"/>
    <property type="project" value="UniProtKB-UniRule"/>
</dbReference>
<feature type="compositionally biased region" description="Polar residues" evidence="6">
    <location>
        <begin position="346"/>
        <end position="356"/>
    </location>
</feature>
<name>A0AAV9UP81_9PEZI</name>
<dbReference type="GO" id="GO:0008173">
    <property type="term" value="F:RNA methyltransferase activity"/>
    <property type="evidence" value="ECO:0007669"/>
    <property type="project" value="InterPro"/>
</dbReference>
<feature type="compositionally biased region" description="Basic and acidic residues" evidence="6">
    <location>
        <begin position="585"/>
        <end position="596"/>
    </location>
</feature>
<keyword evidence="9" id="KW-1185">Reference proteome</keyword>
<evidence type="ECO:0000313" key="9">
    <source>
        <dbReference type="Proteomes" id="UP001373714"/>
    </source>
</evidence>
<dbReference type="PANTHER" id="PTHR22807">
    <property type="entry name" value="NOP2 YEAST -RELATED NOL1/NOP2/FMU SUN DOMAIN-CONTAINING"/>
    <property type="match status" value="1"/>
</dbReference>
<dbReference type="InterPro" id="IPR029063">
    <property type="entry name" value="SAM-dependent_MTases_sf"/>
</dbReference>
<dbReference type="InterPro" id="IPR049560">
    <property type="entry name" value="MeTrfase_RsmB-F_NOP2_cat"/>
</dbReference>
<feature type="binding site" evidence="5">
    <location>
        <position position="275"/>
    </location>
    <ligand>
        <name>S-adenosyl-L-methionine</name>
        <dbReference type="ChEBI" id="CHEBI:59789"/>
    </ligand>
</feature>
<dbReference type="InterPro" id="IPR023267">
    <property type="entry name" value="RCMT"/>
</dbReference>
<dbReference type="Pfam" id="PF01189">
    <property type="entry name" value="Methyltr_RsmB-F"/>
    <property type="match status" value="1"/>
</dbReference>
<reference evidence="8 9" key="1">
    <citation type="submission" date="2019-10" db="EMBL/GenBank/DDBJ databases">
        <authorList>
            <person name="Palmer J.M."/>
        </authorList>
    </citation>
    <scope>NUCLEOTIDE SEQUENCE [LARGE SCALE GENOMIC DNA]</scope>
    <source>
        <strain evidence="8 9">TWF730</strain>
    </source>
</reference>
<dbReference type="PROSITE" id="PS51686">
    <property type="entry name" value="SAM_MT_RSMB_NOP"/>
    <property type="match status" value="1"/>
</dbReference>
<keyword evidence="4 5" id="KW-0694">RNA-binding</keyword>
<evidence type="ECO:0000256" key="5">
    <source>
        <dbReference type="PROSITE-ProRule" id="PRU01023"/>
    </source>
</evidence>
<dbReference type="InterPro" id="IPR001678">
    <property type="entry name" value="MeTrfase_RsmB-F_NOP2_dom"/>
</dbReference>
<evidence type="ECO:0000313" key="8">
    <source>
        <dbReference type="EMBL" id="KAK6346433.1"/>
    </source>
</evidence>
<evidence type="ECO:0000256" key="2">
    <source>
        <dbReference type="ARBA" id="ARBA00022679"/>
    </source>
</evidence>
<feature type="region of interest" description="Disordered" evidence="6">
    <location>
        <begin position="346"/>
        <end position="396"/>
    </location>
</feature>
<dbReference type="AlphaFoldDB" id="A0AAV9UP81"/>
<dbReference type="InterPro" id="IPR049561">
    <property type="entry name" value="NSUN5_7_fdxn-like"/>
</dbReference>
<evidence type="ECO:0000259" key="7">
    <source>
        <dbReference type="PROSITE" id="PS51686"/>
    </source>
</evidence>
<dbReference type="GO" id="GO:0070475">
    <property type="term" value="P:rRNA base methylation"/>
    <property type="evidence" value="ECO:0007669"/>
    <property type="project" value="TreeGrafter"/>
</dbReference>